<dbReference type="GO" id="GO:0006397">
    <property type="term" value="P:mRNA processing"/>
    <property type="evidence" value="ECO:0007669"/>
    <property type="project" value="UniProtKB-KW"/>
</dbReference>
<dbReference type="STRING" id="857566.A0A1E3PE85"/>
<evidence type="ECO:0000313" key="9">
    <source>
        <dbReference type="Proteomes" id="UP000095009"/>
    </source>
</evidence>
<feature type="compositionally biased region" description="Acidic residues" evidence="6">
    <location>
        <begin position="1"/>
        <end position="10"/>
    </location>
</feature>
<organism evidence="8 9">
    <name type="scientific">Nadsonia fulvescens var. elongata DSM 6958</name>
    <dbReference type="NCBI Taxonomy" id="857566"/>
    <lineage>
        <taxon>Eukaryota</taxon>
        <taxon>Fungi</taxon>
        <taxon>Dikarya</taxon>
        <taxon>Ascomycota</taxon>
        <taxon>Saccharomycotina</taxon>
        <taxon>Dipodascomycetes</taxon>
        <taxon>Dipodascales</taxon>
        <taxon>Dipodascales incertae sedis</taxon>
        <taxon>Nadsonia</taxon>
    </lineage>
</organism>
<feature type="domain" description="Pre-mRNA polyadenylation factor Fip1" evidence="7">
    <location>
        <begin position="138"/>
        <end position="179"/>
    </location>
</feature>
<feature type="compositionally biased region" description="Polar residues" evidence="6">
    <location>
        <begin position="296"/>
        <end position="317"/>
    </location>
</feature>
<feature type="compositionally biased region" description="Polar residues" evidence="6">
    <location>
        <begin position="17"/>
        <end position="27"/>
    </location>
</feature>
<evidence type="ECO:0000256" key="4">
    <source>
        <dbReference type="ARBA" id="ARBA00022664"/>
    </source>
</evidence>
<dbReference type="PANTHER" id="PTHR13484:SF0">
    <property type="entry name" value="PRE-MRNA 3'-END-PROCESSING FACTOR FIP1"/>
    <property type="match status" value="1"/>
</dbReference>
<proteinExistence type="inferred from homology"/>
<name>A0A1E3PE85_9ASCO</name>
<sequence length="371" mass="40107">MSSFEDDEDAFLYGPEQSDSNVTQSTEGLEFKPNNIIESSLLQEAPVETEYSIKDKSQSPNGSESEYSDEDSDSDIEFVIDSKPGDVIEAPSRNGPYSQRQVGNAEGQAESVFVSAQQGPGLDINKVAEYDGKPLTQLQLETLEEKPWRKPGADITDYFNYGFDEFSWTAYCSKQDSLREEFNPQKLMSQLIGGMAPGMEMPMFAPGMDMGMMNGFSGGPKGFMPPPEMMMNMYGGGAPHVMPGGMPGIPGNMPVPGGDMFDGQNQSPQMGGGPGDNGAYGGNNFQAVAGMGNPNPHASYNRNQRNQPSAYFSNASNLGVGANSNNSAPGNANAGVNAPGMNNFNNNFNRQQGNWRNNNNQNNNNNPNWNR</sequence>
<feature type="region of interest" description="Disordered" evidence="6">
    <location>
        <begin position="295"/>
        <end position="371"/>
    </location>
</feature>
<dbReference type="InterPro" id="IPR007854">
    <property type="entry name" value="Fip1_dom"/>
</dbReference>
<protein>
    <recommendedName>
        <fullName evidence="3">Pre-mRNA polyadenylation factor FIP1</fullName>
    </recommendedName>
</protein>
<dbReference type="Proteomes" id="UP000095009">
    <property type="component" value="Unassembled WGS sequence"/>
</dbReference>
<dbReference type="EMBL" id="KV454414">
    <property type="protein sequence ID" value="ODQ63620.1"/>
    <property type="molecule type" value="Genomic_DNA"/>
</dbReference>
<dbReference type="PANTHER" id="PTHR13484">
    <property type="entry name" value="FIP1-LIKE 1 PROTEIN"/>
    <property type="match status" value="1"/>
</dbReference>
<evidence type="ECO:0000259" key="7">
    <source>
        <dbReference type="Pfam" id="PF05182"/>
    </source>
</evidence>
<evidence type="ECO:0000256" key="6">
    <source>
        <dbReference type="SAM" id="MobiDB-lite"/>
    </source>
</evidence>
<comment type="similarity">
    <text evidence="2">Belongs to the FIP1 family.</text>
</comment>
<comment type="subcellular location">
    <subcellularLocation>
        <location evidence="1">Nucleus</location>
    </subcellularLocation>
</comment>
<gene>
    <name evidence="8" type="ORF">NADFUDRAFT_67636</name>
</gene>
<feature type="compositionally biased region" description="Low complexity" evidence="6">
    <location>
        <begin position="319"/>
        <end position="371"/>
    </location>
</feature>
<keyword evidence="4" id="KW-0507">mRNA processing</keyword>
<keyword evidence="9" id="KW-1185">Reference proteome</keyword>
<dbReference type="Pfam" id="PF05182">
    <property type="entry name" value="Fip1"/>
    <property type="match status" value="1"/>
</dbReference>
<evidence type="ECO:0000256" key="1">
    <source>
        <dbReference type="ARBA" id="ARBA00004123"/>
    </source>
</evidence>
<accession>A0A1E3PE85</accession>
<evidence type="ECO:0000256" key="3">
    <source>
        <dbReference type="ARBA" id="ARBA00017404"/>
    </source>
</evidence>
<dbReference type="OrthoDB" id="1917198at2759"/>
<dbReference type="InterPro" id="IPR051187">
    <property type="entry name" value="Pre-mRNA_3'-end_processing_reg"/>
</dbReference>
<keyword evidence="5" id="KW-0539">Nucleus</keyword>
<evidence type="ECO:0000256" key="2">
    <source>
        <dbReference type="ARBA" id="ARBA00007459"/>
    </source>
</evidence>
<dbReference type="AlphaFoldDB" id="A0A1E3PE85"/>
<evidence type="ECO:0000256" key="5">
    <source>
        <dbReference type="ARBA" id="ARBA00023242"/>
    </source>
</evidence>
<evidence type="ECO:0000313" key="8">
    <source>
        <dbReference type="EMBL" id="ODQ63620.1"/>
    </source>
</evidence>
<feature type="region of interest" description="Disordered" evidence="6">
    <location>
        <begin position="1"/>
        <end position="75"/>
    </location>
</feature>
<dbReference type="GO" id="GO:0005847">
    <property type="term" value="C:mRNA cleavage and polyadenylation specificity factor complex"/>
    <property type="evidence" value="ECO:0007669"/>
    <property type="project" value="TreeGrafter"/>
</dbReference>
<reference evidence="8 9" key="1">
    <citation type="journal article" date="2016" name="Proc. Natl. Acad. Sci. U.S.A.">
        <title>Comparative genomics of biotechnologically important yeasts.</title>
        <authorList>
            <person name="Riley R."/>
            <person name="Haridas S."/>
            <person name="Wolfe K.H."/>
            <person name="Lopes M.R."/>
            <person name="Hittinger C.T."/>
            <person name="Goeker M."/>
            <person name="Salamov A.A."/>
            <person name="Wisecaver J.H."/>
            <person name="Long T.M."/>
            <person name="Calvey C.H."/>
            <person name="Aerts A.L."/>
            <person name="Barry K.W."/>
            <person name="Choi C."/>
            <person name="Clum A."/>
            <person name="Coughlan A.Y."/>
            <person name="Deshpande S."/>
            <person name="Douglass A.P."/>
            <person name="Hanson S.J."/>
            <person name="Klenk H.-P."/>
            <person name="LaButti K.M."/>
            <person name="Lapidus A."/>
            <person name="Lindquist E.A."/>
            <person name="Lipzen A.M."/>
            <person name="Meier-Kolthoff J.P."/>
            <person name="Ohm R.A."/>
            <person name="Otillar R.P."/>
            <person name="Pangilinan J.L."/>
            <person name="Peng Y."/>
            <person name="Rokas A."/>
            <person name="Rosa C.A."/>
            <person name="Scheuner C."/>
            <person name="Sibirny A.A."/>
            <person name="Slot J.C."/>
            <person name="Stielow J.B."/>
            <person name="Sun H."/>
            <person name="Kurtzman C.P."/>
            <person name="Blackwell M."/>
            <person name="Grigoriev I.V."/>
            <person name="Jeffries T.W."/>
        </authorList>
    </citation>
    <scope>NUCLEOTIDE SEQUENCE [LARGE SCALE GENOMIC DNA]</scope>
    <source>
        <strain evidence="8 9">DSM 6958</strain>
    </source>
</reference>
<feature type="compositionally biased region" description="Acidic residues" evidence="6">
    <location>
        <begin position="66"/>
        <end position="75"/>
    </location>
</feature>